<accession>A0ABN8M1P5</accession>
<comment type="caution">
    <text evidence="1">The sequence shown here is derived from an EMBL/GenBank/DDBJ whole genome shotgun (WGS) entry which is preliminary data.</text>
</comment>
<evidence type="ECO:0000313" key="1">
    <source>
        <dbReference type="EMBL" id="CAH3021978.1"/>
    </source>
</evidence>
<name>A0ABN8M1P5_9CNID</name>
<gene>
    <name evidence="1" type="ORF">PEVE_00013659</name>
</gene>
<keyword evidence="2" id="KW-1185">Reference proteome</keyword>
<protein>
    <submittedName>
        <fullName evidence="1">Uncharacterized protein</fullName>
    </submittedName>
</protein>
<reference evidence="1 2" key="1">
    <citation type="submission" date="2022-05" db="EMBL/GenBank/DDBJ databases">
        <authorList>
            <consortium name="Genoscope - CEA"/>
            <person name="William W."/>
        </authorList>
    </citation>
    <scope>NUCLEOTIDE SEQUENCE [LARGE SCALE GENOMIC DNA]</scope>
</reference>
<evidence type="ECO:0000313" key="2">
    <source>
        <dbReference type="Proteomes" id="UP001159427"/>
    </source>
</evidence>
<sequence>MREIERRSMWYYVQIPYAHSNSNSWMEMFRGRGLGYFYKGKLRSKVQPHTLSYTIWQKRYPFRIPFIDKWYPFHIPSLRLSIPFKLLQTHCL</sequence>
<organism evidence="1 2">
    <name type="scientific">Porites evermanni</name>
    <dbReference type="NCBI Taxonomy" id="104178"/>
    <lineage>
        <taxon>Eukaryota</taxon>
        <taxon>Metazoa</taxon>
        <taxon>Cnidaria</taxon>
        <taxon>Anthozoa</taxon>
        <taxon>Hexacorallia</taxon>
        <taxon>Scleractinia</taxon>
        <taxon>Fungiina</taxon>
        <taxon>Poritidae</taxon>
        <taxon>Porites</taxon>
    </lineage>
</organism>
<proteinExistence type="predicted"/>
<dbReference type="Proteomes" id="UP001159427">
    <property type="component" value="Unassembled WGS sequence"/>
</dbReference>
<dbReference type="EMBL" id="CALNXI010000201">
    <property type="protein sequence ID" value="CAH3021978.1"/>
    <property type="molecule type" value="Genomic_DNA"/>
</dbReference>